<proteinExistence type="predicted"/>
<reference evidence="4 5" key="1">
    <citation type="journal article" date="2019" name="Sci. Rep.">
        <title>Comparative genomics of chytrid fungi reveal insights into the obligate biotrophic and pathogenic lifestyle of Synchytrium endobioticum.</title>
        <authorList>
            <person name="van de Vossenberg B.T.L.H."/>
            <person name="Warris S."/>
            <person name="Nguyen H.D.T."/>
            <person name="van Gent-Pelzer M.P.E."/>
            <person name="Joly D.L."/>
            <person name="van de Geest H.C."/>
            <person name="Bonants P.J.M."/>
            <person name="Smith D.S."/>
            <person name="Levesque C.A."/>
            <person name="van der Lee T.A.J."/>
        </authorList>
    </citation>
    <scope>NUCLEOTIDE SEQUENCE [LARGE SCALE GENOMIC DNA]</scope>
    <source>
        <strain evidence="4 5">MB42</strain>
    </source>
</reference>
<dbReference type="InterPro" id="IPR029056">
    <property type="entry name" value="Ribokinase-like"/>
</dbReference>
<evidence type="ECO:0000259" key="3">
    <source>
        <dbReference type="Pfam" id="PF00294"/>
    </source>
</evidence>
<evidence type="ECO:0000313" key="4">
    <source>
        <dbReference type="EMBL" id="TPX52177.1"/>
    </source>
</evidence>
<feature type="domain" description="Carbohydrate kinase PfkB" evidence="3">
    <location>
        <begin position="244"/>
        <end position="318"/>
    </location>
</feature>
<comment type="caution">
    <text evidence="4">The sequence shown here is derived from an EMBL/GenBank/DDBJ whole genome shotgun (WGS) entry which is preliminary data.</text>
</comment>
<dbReference type="InterPro" id="IPR052562">
    <property type="entry name" value="Ketohexokinase-related"/>
</dbReference>
<keyword evidence="5" id="KW-1185">Reference proteome</keyword>
<evidence type="ECO:0000256" key="1">
    <source>
        <dbReference type="ARBA" id="ARBA00022679"/>
    </source>
</evidence>
<dbReference type="VEuPathDB" id="FungiDB:SeMB42_g01597"/>
<dbReference type="PROSITE" id="PS00584">
    <property type="entry name" value="PFKB_KINASES_2"/>
    <property type="match status" value="1"/>
</dbReference>
<name>A0A507DLV7_9FUNG</name>
<dbReference type="STRING" id="286115.A0A507DLV7"/>
<keyword evidence="1" id="KW-0808">Transferase</keyword>
<gene>
    <name evidence="4" type="ORF">SeMB42_g01597</name>
</gene>
<organism evidence="4 5">
    <name type="scientific">Synchytrium endobioticum</name>
    <dbReference type="NCBI Taxonomy" id="286115"/>
    <lineage>
        <taxon>Eukaryota</taxon>
        <taxon>Fungi</taxon>
        <taxon>Fungi incertae sedis</taxon>
        <taxon>Chytridiomycota</taxon>
        <taxon>Chytridiomycota incertae sedis</taxon>
        <taxon>Chytridiomycetes</taxon>
        <taxon>Synchytriales</taxon>
        <taxon>Synchytriaceae</taxon>
        <taxon>Synchytrium</taxon>
    </lineage>
</organism>
<evidence type="ECO:0000313" key="5">
    <source>
        <dbReference type="Proteomes" id="UP000317494"/>
    </source>
</evidence>
<dbReference type="GO" id="GO:0016301">
    <property type="term" value="F:kinase activity"/>
    <property type="evidence" value="ECO:0007669"/>
    <property type="project" value="UniProtKB-KW"/>
</dbReference>
<dbReference type="AlphaFoldDB" id="A0A507DLV7"/>
<dbReference type="EMBL" id="QEAN01000042">
    <property type="protein sequence ID" value="TPX52177.1"/>
    <property type="molecule type" value="Genomic_DNA"/>
</dbReference>
<keyword evidence="2" id="KW-0418">Kinase</keyword>
<dbReference type="SUPFAM" id="SSF53613">
    <property type="entry name" value="Ribokinase-like"/>
    <property type="match status" value="1"/>
</dbReference>
<evidence type="ECO:0000256" key="2">
    <source>
        <dbReference type="ARBA" id="ARBA00022777"/>
    </source>
</evidence>
<dbReference type="Gene3D" id="3.40.1190.20">
    <property type="match status" value="2"/>
</dbReference>
<dbReference type="PANTHER" id="PTHR42774:SF3">
    <property type="entry name" value="KETOHEXOKINASE"/>
    <property type="match status" value="1"/>
</dbReference>
<dbReference type="Proteomes" id="UP000317494">
    <property type="component" value="Unassembled WGS sequence"/>
</dbReference>
<dbReference type="PANTHER" id="PTHR42774">
    <property type="entry name" value="PHOSPHOTRANSFERASE SYSTEM TRANSPORT PROTEIN"/>
    <property type="match status" value="1"/>
</dbReference>
<dbReference type="Pfam" id="PF00294">
    <property type="entry name" value="PfkB"/>
    <property type="match status" value="1"/>
</dbReference>
<dbReference type="InterPro" id="IPR002173">
    <property type="entry name" value="Carboh/pur_kinase_PfkB_CS"/>
</dbReference>
<sequence length="329" mass="35982">MISYRQRTLTWCWLGDTRIQEIVESPLIEAFVPTRATMTTDDTSLRQVTLFIVGAVYQDFILHVDRYPFEDEKLRANHVTKRRGGNGGNTLCVLDQFRRVKANNDQEVEVALEFVGTFAGERETAEKTSPVVMDLLKRKGISLSHSIFRGLQYETPTAWIIATPESRTIEGIKSEHISLSIYVSVEFEKPNQPELEDRLLPLADVAFFSRIYAEAGGFADAPAGFLENIRRKAKPSAILYVLWGSGGAYGLVNGSEQESAPTSFHTPALPIQKAVDTIGAGDTFIAGVILGLAGKDASAEESAVMGCALAGTKCAQVGFDGLNAKVDMK</sequence>
<accession>A0A507DLV7</accession>
<protein>
    <recommendedName>
        <fullName evidence="3">Carbohydrate kinase PfkB domain-containing protein</fullName>
    </recommendedName>
</protein>
<dbReference type="InterPro" id="IPR011611">
    <property type="entry name" value="PfkB_dom"/>
</dbReference>